<dbReference type="PANTHER" id="PTHR30413:SF10">
    <property type="entry name" value="CAPSULE POLYSACCHARIDE EXPORT INNER-MEMBRANE PROTEIN CTRC"/>
    <property type="match status" value="1"/>
</dbReference>
<name>A0A5B9DV94_9GAMM</name>
<keyword evidence="7" id="KW-0762">Sugar transport</keyword>
<dbReference type="PANTHER" id="PTHR30413">
    <property type="entry name" value="INNER MEMBRANE TRANSPORT PERMEASE"/>
    <property type="match status" value="1"/>
</dbReference>
<dbReference type="GO" id="GO:0005886">
    <property type="term" value="C:plasma membrane"/>
    <property type="evidence" value="ECO:0007669"/>
    <property type="project" value="UniProtKB-SubCell"/>
</dbReference>
<feature type="domain" description="ABC transmembrane type-2" evidence="10">
    <location>
        <begin position="52"/>
        <end position="277"/>
    </location>
</feature>
<keyword evidence="4 9" id="KW-1003">Cell membrane</keyword>
<dbReference type="EMBL" id="CP042807">
    <property type="protein sequence ID" value="QEE23693.1"/>
    <property type="molecule type" value="Genomic_DNA"/>
</dbReference>
<protein>
    <recommendedName>
        <fullName evidence="9">Transport permease protein</fullName>
    </recommendedName>
</protein>
<comment type="subcellular location">
    <subcellularLocation>
        <location evidence="9">Cell inner membrane</location>
        <topology evidence="9">Multi-pass membrane protein</topology>
    </subcellularLocation>
    <subcellularLocation>
        <location evidence="1">Cell membrane</location>
        <topology evidence="1">Multi-pass membrane protein</topology>
    </subcellularLocation>
</comment>
<evidence type="ECO:0000256" key="4">
    <source>
        <dbReference type="ARBA" id="ARBA00022475"/>
    </source>
</evidence>
<keyword evidence="7" id="KW-0625">Polysaccharide transport</keyword>
<feature type="transmembrane region" description="Helical" evidence="9">
    <location>
        <begin position="88"/>
        <end position="111"/>
    </location>
</feature>
<feature type="transmembrane region" description="Helical" evidence="9">
    <location>
        <begin position="253"/>
        <end position="274"/>
    </location>
</feature>
<organism evidence="11 12">
    <name type="scientific">Rhodanobacter glycinis</name>
    <dbReference type="NCBI Taxonomy" id="582702"/>
    <lineage>
        <taxon>Bacteria</taxon>
        <taxon>Pseudomonadati</taxon>
        <taxon>Pseudomonadota</taxon>
        <taxon>Gammaproteobacteria</taxon>
        <taxon>Lysobacterales</taxon>
        <taxon>Rhodanobacteraceae</taxon>
        <taxon>Rhodanobacter</taxon>
    </lineage>
</organism>
<accession>A0A5B9DV94</accession>
<evidence type="ECO:0000259" key="10">
    <source>
        <dbReference type="PROSITE" id="PS51012"/>
    </source>
</evidence>
<dbReference type="PROSITE" id="PS51012">
    <property type="entry name" value="ABC_TM2"/>
    <property type="match status" value="1"/>
</dbReference>
<evidence type="ECO:0000256" key="8">
    <source>
        <dbReference type="ARBA" id="ARBA00023136"/>
    </source>
</evidence>
<evidence type="ECO:0000256" key="3">
    <source>
        <dbReference type="ARBA" id="ARBA00022448"/>
    </source>
</evidence>
<gene>
    <name evidence="11" type="ORF">CS053_03575</name>
</gene>
<comment type="similarity">
    <text evidence="2 9">Belongs to the ABC-2 integral membrane protein family.</text>
</comment>
<evidence type="ECO:0000256" key="1">
    <source>
        <dbReference type="ARBA" id="ARBA00004651"/>
    </source>
</evidence>
<evidence type="ECO:0000256" key="2">
    <source>
        <dbReference type="ARBA" id="ARBA00007783"/>
    </source>
</evidence>
<keyword evidence="3 9" id="KW-0813">Transport</keyword>
<dbReference type="Proteomes" id="UP000321807">
    <property type="component" value="Chromosome"/>
</dbReference>
<dbReference type="GO" id="GO:0015920">
    <property type="term" value="P:lipopolysaccharide transport"/>
    <property type="evidence" value="ECO:0007669"/>
    <property type="project" value="TreeGrafter"/>
</dbReference>
<reference evidence="11 12" key="1">
    <citation type="submission" date="2019-08" db="EMBL/GenBank/DDBJ databases">
        <title>Complete genome sequence of Rhodanobacter glycinis strain T01E-68 isolated from tomato root.</title>
        <authorList>
            <person name="Weon H.-Y."/>
            <person name="Lee S.A."/>
        </authorList>
    </citation>
    <scope>NUCLEOTIDE SEQUENCE [LARGE SCALE GENOMIC DNA]</scope>
    <source>
        <strain evidence="11 12">T01E-68</strain>
    </source>
</reference>
<dbReference type="InterPro" id="IPR013525">
    <property type="entry name" value="ABC2_TM"/>
</dbReference>
<dbReference type="GO" id="GO:0015774">
    <property type="term" value="P:polysaccharide transport"/>
    <property type="evidence" value="ECO:0007669"/>
    <property type="project" value="UniProtKB-KW"/>
</dbReference>
<evidence type="ECO:0000256" key="9">
    <source>
        <dbReference type="RuleBase" id="RU361157"/>
    </source>
</evidence>
<evidence type="ECO:0000313" key="12">
    <source>
        <dbReference type="Proteomes" id="UP000321807"/>
    </source>
</evidence>
<evidence type="ECO:0000256" key="6">
    <source>
        <dbReference type="ARBA" id="ARBA00022989"/>
    </source>
</evidence>
<sequence>MAMPGRMIRGASCAALLIQRFNWMISTLVRNRELLWALSKREVAARFKGSYGGLSWYVIQNLLLLALYSFIFGSLFKSHWARPGHAHGNYTLTLFMGLIIFNIFSECITRAPTLILGNTNYVKKVVFPLEILPAIQLMASVFNAFIATLVLVVMAFFLNASVFWQGLWLPLIVLPLLVMILGFSWFLSAFGTYVRDVNQVVTLLISAVMFLSPLFYQISSLPEKIRPYIDLNPLTIPMEEARGALLFGETPDFGVLAIYSCISIGVAVLGFVFFQKARRGFPDVL</sequence>
<evidence type="ECO:0000256" key="5">
    <source>
        <dbReference type="ARBA" id="ARBA00022692"/>
    </source>
</evidence>
<dbReference type="KEGG" id="rgl:CS053_03575"/>
<evidence type="ECO:0000256" key="7">
    <source>
        <dbReference type="ARBA" id="ARBA00023047"/>
    </source>
</evidence>
<feature type="transmembrane region" description="Helical" evidence="9">
    <location>
        <begin position="199"/>
        <end position="216"/>
    </location>
</feature>
<evidence type="ECO:0000313" key="11">
    <source>
        <dbReference type="EMBL" id="QEE23693.1"/>
    </source>
</evidence>
<feature type="transmembrane region" description="Helical" evidence="9">
    <location>
        <begin position="131"/>
        <end position="158"/>
    </location>
</feature>
<dbReference type="InterPro" id="IPR047817">
    <property type="entry name" value="ABC2_TM_bact-type"/>
</dbReference>
<feature type="transmembrane region" description="Helical" evidence="9">
    <location>
        <begin position="54"/>
        <end position="76"/>
    </location>
</feature>
<proteinExistence type="inferred from homology"/>
<dbReference type="Pfam" id="PF01061">
    <property type="entry name" value="ABC2_membrane"/>
    <property type="match status" value="1"/>
</dbReference>
<keyword evidence="6 9" id="KW-1133">Transmembrane helix</keyword>
<keyword evidence="5 9" id="KW-0812">Transmembrane</keyword>
<dbReference type="AlphaFoldDB" id="A0A5B9DV94"/>
<dbReference type="GO" id="GO:0140359">
    <property type="term" value="F:ABC-type transporter activity"/>
    <property type="evidence" value="ECO:0007669"/>
    <property type="project" value="InterPro"/>
</dbReference>
<keyword evidence="8 9" id="KW-0472">Membrane</keyword>
<feature type="transmembrane region" description="Helical" evidence="9">
    <location>
        <begin position="167"/>
        <end position="187"/>
    </location>
</feature>